<name>A0A382JU52_9ZZZZ</name>
<organism evidence="1">
    <name type="scientific">marine metagenome</name>
    <dbReference type="NCBI Taxonomy" id="408172"/>
    <lineage>
        <taxon>unclassified sequences</taxon>
        <taxon>metagenomes</taxon>
        <taxon>ecological metagenomes</taxon>
    </lineage>
</organism>
<feature type="non-terminal residue" evidence="1">
    <location>
        <position position="84"/>
    </location>
</feature>
<evidence type="ECO:0000313" key="1">
    <source>
        <dbReference type="EMBL" id="SVC14497.1"/>
    </source>
</evidence>
<gene>
    <name evidence="1" type="ORF">METZ01_LOCUS267351</name>
</gene>
<reference evidence="1" key="1">
    <citation type="submission" date="2018-05" db="EMBL/GenBank/DDBJ databases">
        <authorList>
            <person name="Lanie J.A."/>
            <person name="Ng W.-L."/>
            <person name="Kazmierczak K.M."/>
            <person name="Andrzejewski T.M."/>
            <person name="Davidsen T.M."/>
            <person name="Wayne K.J."/>
            <person name="Tettelin H."/>
            <person name="Glass J.I."/>
            <person name="Rusch D."/>
            <person name="Podicherti R."/>
            <person name="Tsui H.-C.T."/>
            <person name="Winkler M.E."/>
        </authorList>
    </citation>
    <scope>NUCLEOTIDE SEQUENCE</scope>
</reference>
<accession>A0A382JU52</accession>
<dbReference type="EMBL" id="UINC01075879">
    <property type="protein sequence ID" value="SVC14497.1"/>
    <property type="molecule type" value="Genomic_DNA"/>
</dbReference>
<proteinExistence type="predicted"/>
<sequence length="84" mass="9900">VLGIILATTDDNLRERKEINEELDIKKNILYALGFKQSTDNQWTNEIVESLYNNSVNEIYLDHKGTAYQKQKDIEKNPLKIYQR</sequence>
<dbReference type="AlphaFoldDB" id="A0A382JU52"/>
<feature type="non-terminal residue" evidence="1">
    <location>
        <position position="1"/>
    </location>
</feature>
<protein>
    <submittedName>
        <fullName evidence="1">Uncharacterized protein</fullName>
    </submittedName>
</protein>